<keyword evidence="2 7" id="KW-0548">Nucleotidyltransferase</keyword>
<dbReference type="HAMAP" id="MF_00802">
    <property type="entry name" value="GlnE"/>
    <property type="match status" value="1"/>
</dbReference>
<accession>A0A212TGI8</accession>
<evidence type="ECO:0000259" key="8">
    <source>
        <dbReference type="Pfam" id="PF03710"/>
    </source>
</evidence>
<evidence type="ECO:0000256" key="7">
    <source>
        <dbReference type="HAMAP-Rule" id="MF_00802"/>
    </source>
</evidence>
<comment type="function">
    <text evidence="7">Involved in the regulation of glutamine synthetase GlnA, a key enzyme in the process to assimilate ammonia. When cellular nitrogen levels are high, the C-terminal adenylyl transferase (AT) inactivates GlnA by covalent transfer of an adenylyl group from ATP to specific tyrosine residue of GlnA, thus reducing its activity. Conversely, when nitrogen levels are low, the N-terminal adenylyl removase (AR) activates GlnA by removing the adenylyl group by phosphorolysis, increasing its activity. The regulatory region of GlnE binds the signal transduction protein PII (GlnB) which indicates the nitrogen status of the cell.</text>
</comment>
<dbReference type="InterPro" id="IPR005190">
    <property type="entry name" value="GlnE_rpt_dom"/>
</dbReference>
<dbReference type="GO" id="GO:0000287">
    <property type="term" value="F:magnesium ion binding"/>
    <property type="evidence" value="ECO:0007669"/>
    <property type="project" value="UniProtKB-UniRule"/>
</dbReference>
<evidence type="ECO:0000256" key="4">
    <source>
        <dbReference type="ARBA" id="ARBA00022840"/>
    </source>
</evidence>
<dbReference type="GO" id="GO:0005829">
    <property type="term" value="C:cytosol"/>
    <property type="evidence" value="ECO:0007669"/>
    <property type="project" value="TreeGrafter"/>
</dbReference>
<keyword evidence="4 7" id="KW-0067">ATP-binding</keyword>
<dbReference type="InterPro" id="IPR013546">
    <property type="entry name" value="PII_UdlTrfase/GS_AdlTrfase"/>
</dbReference>
<evidence type="ECO:0000313" key="10">
    <source>
        <dbReference type="EMBL" id="SNC64936.1"/>
    </source>
</evidence>
<feature type="region of interest" description="Adenylyl transferase" evidence="7">
    <location>
        <begin position="433"/>
        <end position="935"/>
    </location>
</feature>
<dbReference type="InterPro" id="IPR043519">
    <property type="entry name" value="NT_sf"/>
</dbReference>
<feature type="region of interest" description="Adenylyl removase" evidence="7">
    <location>
        <begin position="1"/>
        <end position="431"/>
    </location>
</feature>
<sequence length="935" mass="105459">MIPMTINDSRLSVLHQHSAYASRWLAAQPQWAEDLIGGINTPINSLVIEKLLEPASQVLSQEPINLEVLGAQLRVSRQKLMLLLALRDLSGFADVFEVTEAMSYFAEKAIAIGISALHKDMYPLVGQPQSKDGQFLPLIVVGMGKLGGKELNVSSDIDLVFLYEEDGDTQGGVKSISHHEWYARLGKKLIALLSELKSEGFVFRVDMRLRPNGDSGPLVCSLGMLEEYFSVQGREWERYAWIKGRMIYPTELDLAHATSLKGLQDLVRPFVYRRYLDFGVIAAIRELHAQIQQEAEKRSIAHPERAADIKLGRGGIREIEFMAQMFQLVRGGQDPGLRIKPTLEVLKAVHERNYISESDLVQLTDAYLYLRKLEHRLQYWEDAQTHHLPGDDASQGRIALSMGHQNLDEFRKVLSSHRANVANLFENAFVLKQQGVEAESSDEASTIWSPSTDYVELSERWAAWVGSARQRSLSDTARRRFIQLMAQSSEHVRIQGWALEQADRVMVRMMNLLDSISRRASYLALLVEYPNILGRLIDLMAASKWGADYLIKHPHLLDDLLNGFGQYSPEDHPNVYWTKLRSQINVLLDDAAQHGDQAELAMDILRQTHHTETFLTLLAELGIGRDKPLPIEKVSDRLSALADLILGITLERVWPIVANKYGLNPNTPPAFAVIAYGKLGGKELGYASDLDIVFLYDAPDSDQGASERYAMFARRLIAWLTASTSAGVLFEIDTRLRPNGAAGLLVTSIDAFKRYQLREGDNSAWLWEHQALTRARFCAGDVMIGQKFEEIRSEVLAQPRDEQLLKQEILSMRKKVSDGHPNDSGMFDIKHDSGGMVDIEFIVQYLVLRFSAEHRKLVGNWGNIALLGYAAEEKLIPEGLAQSVANAYRLYREYQHRIRLDGADKTRIHPDLMDSSLQDARMAVTTLWQKVLLTQ</sequence>
<organism evidence="10 11">
    <name type="scientific">Polynucleobacter victoriensis</name>
    <dbReference type="NCBI Taxonomy" id="2049319"/>
    <lineage>
        <taxon>Bacteria</taxon>
        <taxon>Pseudomonadati</taxon>
        <taxon>Pseudomonadota</taxon>
        <taxon>Betaproteobacteria</taxon>
        <taxon>Burkholderiales</taxon>
        <taxon>Burkholderiaceae</taxon>
        <taxon>Polynucleobacter</taxon>
    </lineage>
</organism>
<evidence type="ECO:0000256" key="6">
    <source>
        <dbReference type="ARBA" id="ARBA00023268"/>
    </source>
</evidence>
<evidence type="ECO:0000256" key="5">
    <source>
        <dbReference type="ARBA" id="ARBA00022842"/>
    </source>
</evidence>
<dbReference type="EC" id="2.7.7.42" evidence="7"/>
<dbReference type="Gene3D" id="1.20.120.330">
    <property type="entry name" value="Nucleotidyltransferases domain 2"/>
    <property type="match status" value="2"/>
</dbReference>
<evidence type="ECO:0000256" key="3">
    <source>
        <dbReference type="ARBA" id="ARBA00022741"/>
    </source>
</evidence>
<evidence type="ECO:0000256" key="2">
    <source>
        <dbReference type="ARBA" id="ARBA00022695"/>
    </source>
</evidence>
<feature type="domain" description="Glutamate-ammonia ligase adenylyltransferase repeated" evidence="8">
    <location>
        <begin position="534"/>
        <end position="790"/>
    </location>
</feature>
<keyword evidence="10" id="KW-0436">Ligase</keyword>
<keyword evidence="3 7" id="KW-0547">Nucleotide-binding</keyword>
<dbReference type="GO" id="GO:0008882">
    <property type="term" value="F:[glutamate-ammonia-ligase] adenylyltransferase activity"/>
    <property type="evidence" value="ECO:0007669"/>
    <property type="project" value="UniProtKB-UniRule"/>
</dbReference>
<comment type="catalytic activity">
    <reaction evidence="7">
        <text>[glutamine synthetase]-O(4)-(5'-adenylyl)-L-tyrosine + phosphate = [glutamine synthetase]-L-tyrosine + ADP</text>
        <dbReference type="Rhea" id="RHEA:43716"/>
        <dbReference type="Rhea" id="RHEA-COMP:10660"/>
        <dbReference type="Rhea" id="RHEA-COMP:10661"/>
        <dbReference type="ChEBI" id="CHEBI:43474"/>
        <dbReference type="ChEBI" id="CHEBI:46858"/>
        <dbReference type="ChEBI" id="CHEBI:83624"/>
        <dbReference type="ChEBI" id="CHEBI:456216"/>
        <dbReference type="EC" id="2.7.7.89"/>
    </reaction>
</comment>
<dbReference type="Pfam" id="PF08335">
    <property type="entry name" value="GlnD_UR_UTase"/>
    <property type="match status" value="2"/>
</dbReference>
<dbReference type="PANTHER" id="PTHR30621">
    <property type="entry name" value="GLUTAMINE SYNTHETASE ADENYLYLTRANSFERASE"/>
    <property type="match status" value="1"/>
</dbReference>
<protein>
    <recommendedName>
        <fullName evidence="7">Bifunctional glutamine synthetase adenylyltransferase/adenylyl-removing enzyme</fullName>
    </recommendedName>
    <alternativeName>
        <fullName evidence="7">ATP:glutamine synthetase adenylyltransferase</fullName>
    </alternativeName>
    <alternativeName>
        <fullName evidence="7">ATase</fullName>
    </alternativeName>
    <domain>
        <recommendedName>
            <fullName evidence="7">Glutamine synthetase adenylyl-L-tyrosine phosphorylase</fullName>
            <ecNumber evidence="7">2.7.7.89</ecNumber>
        </recommendedName>
        <alternativeName>
            <fullName evidence="7">Adenylyl removase</fullName>
            <shortName evidence="7">AR</shortName>
            <shortName evidence="7">AT-N</shortName>
        </alternativeName>
    </domain>
    <domain>
        <recommendedName>
            <fullName evidence="7">Glutamine synthetase adenylyl transferase</fullName>
            <ecNumber evidence="7">2.7.7.42</ecNumber>
        </recommendedName>
        <alternativeName>
            <fullName evidence="7">Adenylyl transferase</fullName>
            <shortName evidence="7">AT</shortName>
            <shortName evidence="7">AT-C</shortName>
        </alternativeName>
    </domain>
</protein>
<keyword evidence="1 7" id="KW-0808">Transferase</keyword>
<comment type="cofactor">
    <cofactor evidence="7">
        <name>Mg(2+)</name>
        <dbReference type="ChEBI" id="CHEBI:18420"/>
    </cofactor>
</comment>
<feature type="domain" description="PII-uridylyltransferase/Glutamine-synthetase adenylyltransferase" evidence="9">
    <location>
        <begin position="827"/>
        <end position="902"/>
    </location>
</feature>
<dbReference type="SUPFAM" id="SSF81301">
    <property type="entry name" value="Nucleotidyltransferase"/>
    <property type="match status" value="2"/>
</dbReference>
<dbReference type="AlphaFoldDB" id="A0A212TGI8"/>
<dbReference type="Proteomes" id="UP000197215">
    <property type="component" value="Unassembled WGS sequence"/>
</dbReference>
<keyword evidence="6 7" id="KW-0511">Multifunctional enzyme</keyword>
<dbReference type="NCBIfam" id="NF008292">
    <property type="entry name" value="PRK11072.1"/>
    <property type="match status" value="1"/>
</dbReference>
<comment type="similarity">
    <text evidence="7">Belongs to the GlnE family.</text>
</comment>
<reference evidence="11" key="1">
    <citation type="submission" date="2017-06" db="EMBL/GenBank/DDBJ databases">
        <authorList>
            <person name="Varghese N."/>
            <person name="Submissions S."/>
        </authorList>
    </citation>
    <scope>NUCLEOTIDE SEQUENCE [LARGE SCALE GENOMIC DNA]</scope>
    <source>
        <strain evidence="11">MWH-VicM1</strain>
    </source>
</reference>
<name>A0A212TGI8_9BURK</name>
<dbReference type="FunFam" id="1.20.120.330:FF:000005">
    <property type="entry name" value="Bifunctional glutamine synthetase adenylyltransferase/adenylyl-removing enzyme"/>
    <property type="match status" value="1"/>
</dbReference>
<dbReference type="GO" id="GO:0047388">
    <property type="term" value="F:[glutamine synthetase]-adenylyl-L-tyrosine phosphorylase activity"/>
    <property type="evidence" value="ECO:0007669"/>
    <property type="project" value="UniProtKB-EC"/>
</dbReference>
<dbReference type="CDD" id="cd05401">
    <property type="entry name" value="NT_GlnE_GlnD_like"/>
    <property type="match status" value="2"/>
</dbReference>
<dbReference type="GO" id="GO:0016874">
    <property type="term" value="F:ligase activity"/>
    <property type="evidence" value="ECO:0007669"/>
    <property type="project" value="UniProtKB-KW"/>
</dbReference>
<dbReference type="Gene3D" id="1.20.120.1510">
    <property type="match status" value="1"/>
</dbReference>
<evidence type="ECO:0000259" key="9">
    <source>
        <dbReference type="Pfam" id="PF08335"/>
    </source>
</evidence>
<dbReference type="InterPro" id="IPR023057">
    <property type="entry name" value="GlnE"/>
</dbReference>
<dbReference type="SUPFAM" id="SSF81593">
    <property type="entry name" value="Nucleotidyltransferase substrate binding subunit/domain"/>
    <property type="match status" value="2"/>
</dbReference>
<keyword evidence="11" id="KW-1185">Reference proteome</keyword>
<gene>
    <name evidence="7" type="primary">glnE</name>
    <name evidence="10" type="ORF">SAMN06295916_1193</name>
</gene>
<comment type="catalytic activity">
    <reaction evidence="7">
        <text>[glutamine synthetase]-L-tyrosine + ATP = [glutamine synthetase]-O(4)-(5'-adenylyl)-L-tyrosine + diphosphate</text>
        <dbReference type="Rhea" id="RHEA:18589"/>
        <dbReference type="Rhea" id="RHEA-COMP:10660"/>
        <dbReference type="Rhea" id="RHEA-COMP:10661"/>
        <dbReference type="ChEBI" id="CHEBI:30616"/>
        <dbReference type="ChEBI" id="CHEBI:33019"/>
        <dbReference type="ChEBI" id="CHEBI:46858"/>
        <dbReference type="ChEBI" id="CHEBI:83624"/>
        <dbReference type="EC" id="2.7.7.42"/>
    </reaction>
</comment>
<dbReference type="PANTHER" id="PTHR30621:SF0">
    <property type="entry name" value="BIFUNCTIONAL GLUTAMINE SYNTHETASE ADENYLYLTRANSFERASE_ADENYLYL-REMOVING ENZYME"/>
    <property type="match status" value="1"/>
</dbReference>
<dbReference type="Pfam" id="PF03710">
    <property type="entry name" value="GlnE"/>
    <property type="match status" value="2"/>
</dbReference>
<dbReference type="EC" id="2.7.7.89" evidence="7"/>
<keyword evidence="5 7" id="KW-0460">Magnesium</keyword>
<proteinExistence type="inferred from homology"/>
<dbReference type="EMBL" id="FYEX01000001">
    <property type="protein sequence ID" value="SNC64936.1"/>
    <property type="molecule type" value="Genomic_DNA"/>
</dbReference>
<evidence type="ECO:0000313" key="11">
    <source>
        <dbReference type="Proteomes" id="UP000197215"/>
    </source>
</evidence>
<dbReference type="Gene3D" id="3.30.460.10">
    <property type="entry name" value="Beta Polymerase, domain 2"/>
    <property type="match status" value="2"/>
</dbReference>
<dbReference type="GO" id="GO:0000820">
    <property type="term" value="P:regulation of glutamine family amino acid metabolic process"/>
    <property type="evidence" value="ECO:0007669"/>
    <property type="project" value="UniProtKB-UniRule"/>
</dbReference>
<dbReference type="GO" id="GO:0005524">
    <property type="term" value="F:ATP binding"/>
    <property type="evidence" value="ECO:0007669"/>
    <property type="project" value="UniProtKB-UniRule"/>
</dbReference>
<evidence type="ECO:0000256" key="1">
    <source>
        <dbReference type="ARBA" id="ARBA00022679"/>
    </source>
</evidence>
<feature type="domain" description="Glutamate-ammonia ligase adenylyltransferase repeated" evidence="8">
    <location>
        <begin position="14"/>
        <end position="250"/>
    </location>
</feature>
<feature type="domain" description="PII-uridylyltransferase/Glutamine-synthetase adenylyltransferase" evidence="9">
    <location>
        <begin position="286"/>
        <end position="428"/>
    </location>
</feature>